<sequence length="182" mass="20519">LHLFPLIYTTINNEILRKHNILIKVNIQRTLKLSSIEVSKIVKIPGTQNLIRLTNAITEAPRPGHESTSGVTGLSRRIELAFKALILKVSGRKHNIKINRKPPKIAKSQKIHLQPRYCAMNPPKIVARNGPIQKQTELPQACMERITVNNQIFVTIAHTTDAEINTKREATYTFFLVASSSE</sequence>
<reference evidence="1" key="1">
    <citation type="submission" date="2021-06" db="EMBL/GenBank/DDBJ databases">
        <authorList>
            <person name="Kallberg Y."/>
            <person name="Tangrot J."/>
            <person name="Rosling A."/>
        </authorList>
    </citation>
    <scope>NUCLEOTIDE SEQUENCE</scope>
    <source>
        <strain evidence="1">28 12/20/2015</strain>
    </source>
</reference>
<feature type="non-terminal residue" evidence="1">
    <location>
        <position position="1"/>
    </location>
</feature>
<proteinExistence type="predicted"/>
<keyword evidence="2" id="KW-1185">Reference proteome</keyword>
<name>A0ACA9P1P4_9GLOM</name>
<dbReference type="EMBL" id="CAJVPW010019859">
    <property type="protein sequence ID" value="CAG8686998.1"/>
    <property type="molecule type" value="Genomic_DNA"/>
</dbReference>
<evidence type="ECO:0000313" key="2">
    <source>
        <dbReference type="Proteomes" id="UP000789366"/>
    </source>
</evidence>
<organism evidence="1 2">
    <name type="scientific">Cetraspora pellucida</name>
    <dbReference type="NCBI Taxonomy" id="1433469"/>
    <lineage>
        <taxon>Eukaryota</taxon>
        <taxon>Fungi</taxon>
        <taxon>Fungi incertae sedis</taxon>
        <taxon>Mucoromycota</taxon>
        <taxon>Glomeromycotina</taxon>
        <taxon>Glomeromycetes</taxon>
        <taxon>Diversisporales</taxon>
        <taxon>Gigasporaceae</taxon>
        <taxon>Cetraspora</taxon>
    </lineage>
</organism>
<protein>
    <submittedName>
        <fullName evidence="1">7894_t:CDS:1</fullName>
    </submittedName>
</protein>
<comment type="caution">
    <text evidence="1">The sequence shown here is derived from an EMBL/GenBank/DDBJ whole genome shotgun (WGS) entry which is preliminary data.</text>
</comment>
<gene>
    <name evidence="1" type="ORF">SPELUC_LOCUS10528</name>
</gene>
<dbReference type="Proteomes" id="UP000789366">
    <property type="component" value="Unassembled WGS sequence"/>
</dbReference>
<evidence type="ECO:0000313" key="1">
    <source>
        <dbReference type="EMBL" id="CAG8686998.1"/>
    </source>
</evidence>
<accession>A0ACA9P1P4</accession>